<reference evidence="4" key="1">
    <citation type="submission" date="2011-08" db="EMBL/GenBank/DDBJ databases">
        <authorList>
            <person name="Rombauts S."/>
        </authorList>
    </citation>
    <scope>NUCLEOTIDE SEQUENCE</scope>
    <source>
        <strain evidence="4">London</strain>
    </source>
</reference>
<feature type="region of interest" description="Disordered" evidence="2">
    <location>
        <begin position="300"/>
        <end position="338"/>
    </location>
</feature>
<organism evidence="3 4">
    <name type="scientific">Tetranychus urticae</name>
    <name type="common">Two-spotted spider mite</name>
    <dbReference type="NCBI Taxonomy" id="32264"/>
    <lineage>
        <taxon>Eukaryota</taxon>
        <taxon>Metazoa</taxon>
        <taxon>Ecdysozoa</taxon>
        <taxon>Arthropoda</taxon>
        <taxon>Chelicerata</taxon>
        <taxon>Arachnida</taxon>
        <taxon>Acari</taxon>
        <taxon>Acariformes</taxon>
        <taxon>Trombidiformes</taxon>
        <taxon>Prostigmata</taxon>
        <taxon>Eleutherengona</taxon>
        <taxon>Raphignathae</taxon>
        <taxon>Tetranychoidea</taxon>
        <taxon>Tetranychidae</taxon>
        <taxon>Tetranychus</taxon>
    </lineage>
</organism>
<dbReference type="Proteomes" id="UP000015104">
    <property type="component" value="Unassembled WGS sequence"/>
</dbReference>
<dbReference type="Gene3D" id="1.20.58.60">
    <property type="match status" value="3"/>
</dbReference>
<dbReference type="CDD" id="cd00176">
    <property type="entry name" value="SPEC"/>
    <property type="match status" value="1"/>
</dbReference>
<reference evidence="3" key="2">
    <citation type="submission" date="2015-06" db="UniProtKB">
        <authorList>
            <consortium name="EnsemblMetazoa"/>
        </authorList>
    </citation>
    <scope>IDENTIFICATION</scope>
</reference>
<dbReference type="EnsemblMetazoa" id="tetur02g07730.1">
    <property type="protein sequence ID" value="tetur02g07730.1"/>
    <property type="gene ID" value="tetur02g07730"/>
</dbReference>
<dbReference type="eggNOG" id="KOG0040">
    <property type="taxonomic scope" value="Eukaryota"/>
</dbReference>
<feature type="compositionally biased region" description="Polar residues" evidence="2">
    <location>
        <begin position="309"/>
        <end position="320"/>
    </location>
</feature>
<keyword evidence="4" id="KW-1185">Reference proteome</keyword>
<dbReference type="STRING" id="32264.T1JWC1"/>
<evidence type="ECO:0000313" key="3">
    <source>
        <dbReference type="EnsemblMetazoa" id="tetur02g07730.1"/>
    </source>
</evidence>
<dbReference type="InterPro" id="IPR012459">
    <property type="entry name" value="Rrp15"/>
</dbReference>
<dbReference type="InterPro" id="IPR018159">
    <property type="entry name" value="Spectrin/alpha-actinin"/>
</dbReference>
<dbReference type="EMBL" id="CAEY01000808">
    <property type="status" value="NOT_ANNOTATED_CDS"/>
    <property type="molecule type" value="Genomic_DNA"/>
</dbReference>
<evidence type="ECO:0000256" key="1">
    <source>
        <dbReference type="ARBA" id="ARBA00022737"/>
    </source>
</evidence>
<dbReference type="Pfam" id="PF00435">
    <property type="entry name" value="Spectrin"/>
    <property type="match status" value="2"/>
</dbReference>
<protein>
    <submittedName>
        <fullName evidence="3">Uncharacterized protein</fullName>
    </submittedName>
</protein>
<dbReference type="Pfam" id="PF07890">
    <property type="entry name" value="Rrp15p"/>
    <property type="match status" value="1"/>
</dbReference>
<evidence type="ECO:0000313" key="4">
    <source>
        <dbReference type="Proteomes" id="UP000015104"/>
    </source>
</evidence>
<dbReference type="SUPFAM" id="SSF46966">
    <property type="entry name" value="Spectrin repeat"/>
    <property type="match status" value="3"/>
</dbReference>
<dbReference type="HOGENOM" id="CLU_822148_0_0_1"/>
<evidence type="ECO:0000256" key="2">
    <source>
        <dbReference type="SAM" id="MobiDB-lite"/>
    </source>
</evidence>
<keyword evidence="1" id="KW-0677">Repeat</keyword>
<sequence>MKLFASKDLTYGLDELHRLWELLLSKFAEKGVKLQQALVLQQFNRQCYEVMFWINDKEAFVTSNEITGERKRRLDKSHLLHQFLADFRDLTSWINDMKAIINADEIAKDVAGAEALLERHQELEGEIDARMDSFDEVREKFIMDGFAVTFVFYRNTEQADTWMAKQEAFLTNEDSGYSLDSEALIKKHENFEKSLAAQEEKMKALDEFITKLLTIEVMSAGWSDVLNRLINSGGKTKKKPLSRALIVKEAKEPRKIVKKIAEFDSKRVKPSLQDREYERMLQSIATKGVVQLFNTLTELEEDEPPVKQSKMSDPGPSTSVLDKWGDLTVEDDEEDDAI</sequence>
<accession>T1JWC1</accession>
<dbReference type="GO" id="GO:0006364">
    <property type="term" value="P:rRNA processing"/>
    <property type="evidence" value="ECO:0007669"/>
    <property type="project" value="InterPro"/>
</dbReference>
<dbReference type="SMART" id="SM00150">
    <property type="entry name" value="SPEC"/>
    <property type="match status" value="1"/>
</dbReference>
<proteinExistence type="predicted"/>
<feature type="compositionally biased region" description="Acidic residues" evidence="2">
    <location>
        <begin position="328"/>
        <end position="338"/>
    </location>
</feature>
<name>T1JWC1_TETUR</name>
<dbReference type="PANTHER" id="PTHR11915">
    <property type="entry name" value="SPECTRIN/FILAMIN RELATED CYTOSKELETAL PROTEIN"/>
    <property type="match status" value="1"/>
</dbReference>
<dbReference type="InterPro" id="IPR002017">
    <property type="entry name" value="Spectrin_repeat"/>
</dbReference>
<dbReference type="AlphaFoldDB" id="T1JWC1"/>